<accession>A0ABT3WZ98</accession>
<dbReference type="EMBL" id="JAPMLT010000003">
    <property type="protein sequence ID" value="MCX7569983.1"/>
    <property type="molecule type" value="Genomic_DNA"/>
</dbReference>
<evidence type="ECO:0000313" key="2">
    <source>
        <dbReference type="Proteomes" id="UP001208017"/>
    </source>
</evidence>
<protein>
    <recommendedName>
        <fullName evidence="3">DUF4878 domain-containing protein</fullName>
    </recommendedName>
</protein>
<evidence type="ECO:0008006" key="3">
    <source>
        <dbReference type="Google" id="ProtNLM"/>
    </source>
</evidence>
<keyword evidence="2" id="KW-1185">Reference proteome</keyword>
<organism evidence="1 2">
    <name type="scientific">Tumebacillus lacus</name>
    <dbReference type="NCBI Taxonomy" id="2995335"/>
    <lineage>
        <taxon>Bacteria</taxon>
        <taxon>Bacillati</taxon>
        <taxon>Bacillota</taxon>
        <taxon>Bacilli</taxon>
        <taxon>Bacillales</taxon>
        <taxon>Alicyclobacillaceae</taxon>
        <taxon>Tumebacillus</taxon>
    </lineage>
</organism>
<dbReference type="Proteomes" id="UP001208017">
    <property type="component" value="Unassembled WGS sequence"/>
</dbReference>
<name>A0ABT3WZ98_9BACL</name>
<gene>
    <name evidence="1" type="ORF">OS242_08395</name>
</gene>
<dbReference type="RefSeq" id="WP_267151231.1">
    <property type="nucleotide sequence ID" value="NZ_JAPMLT010000003.1"/>
</dbReference>
<proteinExistence type="predicted"/>
<evidence type="ECO:0000313" key="1">
    <source>
        <dbReference type="EMBL" id="MCX7569983.1"/>
    </source>
</evidence>
<sequence length="161" mass="17999">MKKVIAGWVLLAGLVGSGTIYTMQTTFAGGQVDESGMLVIPADESPAAKKAEEVMQKTIKAILADDVQGMLKYTHDVRYQKQSDRYERSTEKIRNDLKEIRIEDVRSVNSSLVMITVRQTDVDDRVSINTLPVYKMKGTWKVITGGSSHPPYKYESSIPQE</sequence>
<comment type="caution">
    <text evidence="1">The sequence shown here is derived from an EMBL/GenBank/DDBJ whole genome shotgun (WGS) entry which is preliminary data.</text>
</comment>
<reference evidence="1 2" key="1">
    <citation type="submission" date="2022-11" db="EMBL/GenBank/DDBJ databases">
        <title>Study of microbial diversity in lake waters.</title>
        <authorList>
            <person name="Zhang J."/>
        </authorList>
    </citation>
    <scope>NUCLEOTIDE SEQUENCE [LARGE SCALE GENOMIC DNA]</scope>
    <source>
        <strain evidence="1 2">DT12</strain>
    </source>
</reference>